<protein>
    <submittedName>
        <fullName evidence="2">Uncharacterized protein</fullName>
    </submittedName>
</protein>
<accession>A0A2G7FHL9</accession>
<proteinExistence type="predicted"/>
<keyword evidence="3" id="KW-1185">Reference proteome</keyword>
<name>A0A2G7FHL9_9EURO</name>
<feature type="region of interest" description="Disordered" evidence="1">
    <location>
        <begin position="224"/>
        <end position="284"/>
    </location>
</feature>
<dbReference type="Proteomes" id="UP000231358">
    <property type="component" value="Unassembled WGS sequence"/>
</dbReference>
<evidence type="ECO:0000313" key="3">
    <source>
        <dbReference type="Proteomes" id="UP000231358"/>
    </source>
</evidence>
<gene>
    <name evidence="2" type="ORF">AARAC_003368</name>
</gene>
<reference evidence="2 3" key="1">
    <citation type="submission" date="2017-05" db="EMBL/GenBank/DDBJ databases">
        <title>Genome sequence for an aflatoxigenic pathogen of Argentinian peanut, Aspergillus arachidicola.</title>
        <authorList>
            <person name="Moore G."/>
            <person name="Beltz S.B."/>
            <person name="Mack B.M."/>
        </authorList>
    </citation>
    <scope>NUCLEOTIDE SEQUENCE [LARGE SCALE GENOMIC DNA]</scope>
    <source>
        <strain evidence="2 3">CBS 117610</strain>
    </source>
</reference>
<evidence type="ECO:0000313" key="2">
    <source>
        <dbReference type="EMBL" id="PIG79785.1"/>
    </source>
</evidence>
<comment type="caution">
    <text evidence="2">The sequence shown here is derived from an EMBL/GenBank/DDBJ whole genome shotgun (WGS) entry which is preliminary data.</text>
</comment>
<organism evidence="2 3">
    <name type="scientific">Aspergillus arachidicola</name>
    <dbReference type="NCBI Taxonomy" id="656916"/>
    <lineage>
        <taxon>Eukaryota</taxon>
        <taxon>Fungi</taxon>
        <taxon>Dikarya</taxon>
        <taxon>Ascomycota</taxon>
        <taxon>Pezizomycotina</taxon>
        <taxon>Eurotiomycetes</taxon>
        <taxon>Eurotiomycetidae</taxon>
        <taxon>Eurotiales</taxon>
        <taxon>Aspergillaceae</taxon>
        <taxon>Aspergillus</taxon>
        <taxon>Aspergillus subgen. Circumdati</taxon>
    </lineage>
</organism>
<dbReference type="AlphaFoldDB" id="A0A2G7FHL9"/>
<sequence length="284" mass="31761">MPIEVDFVHLDTYVKAKVIEKIPSIPLEVLLDSISELKPTTWVASVSLRDSHHMNRAFPLSAQHLSFELQLQRSQSCIHAVIADRILQISQIPHREKTLFSSALAEDVGGDMTRIKINLEAKQAGEAKEKSTELTQNVAMTSTISQDSAETSSGAAANHHTFDGKLVKWTIQEKDFESSSALRTIIHDLERMTELCNLKLQRLEATNLEFWERQAIELGAHVQVKTEHPTAPSSAKPSLKRQASPAHGTMNKNSKKARVLPAKRTSVYHMKPSDSDLTDDYDDF</sequence>
<dbReference type="EMBL" id="NEXV01000663">
    <property type="protein sequence ID" value="PIG79785.1"/>
    <property type="molecule type" value="Genomic_DNA"/>
</dbReference>
<evidence type="ECO:0000256" key="1">
    <source>
        <dbReference type="SAM" id="MobiDB-lite"/>
    </source>
</evidence>